<evidence type="ECO:0008006" key="12">
    <source>
        <dbReference type="Google" id="ProtNLM"/>
    </source>
</evidence>
<accession>A0AAE1DVH5</accession>
<evidence type="ECO:0000256" key="8">
    <source>
        <dbReference type="ARBA" id="ARBA00023224"/>
    </source>
</evidence>
<dbReference type="GO" id="GO:0005886">
    <property type="term" value="C:plasma membrane"/>
    <property type="evidence" value="ECO:0007669"/>
    <property type="project" value="UniProtKB-SubCell"/>
</dbReference>
<comment type="caution">
    <text evidence="10">The sequence shown here is derived from an EMBL/GenBank/DDBJ whole genome shotgun (WGS) entry which is preliminary data.</text>
</comment>
<dbReference type="EMBL" id="JAWDGP010002345">
    <property type="protein sequence ID" value="KAK3783870.1"/>
    <property type="molecule type" value="Genomic_DNA"/>
</dbReference>
<dbReference type="Proteomes" id="UP001283361">
    <property type="component" value="Unassembled WGS sequence"/>
</dbReference>
<dbReference type="InterPro" id="IPR000276">
    <property type="entry name" value="GPCR_Rhodpsn"/>
</dbReference>
<feature type="transmembrane region" description="Helical" evidence="9">
    <location>
        <begin position="245"/>
        <end position="272"/>
    </location>
</feature>
<keyword evidence="5" id="KW-0297">G-protein coupled receptor</keyword>
<keyword evidence="8" id="KW-0807">Transducer</keyword>
<keyword evidence="3 9" id="KW-0812">Transmembrane</keyword>
<dbReference type="PANTHER" id="PTHR24228">
    <property type="entry name" value="B2 BRADYKININ RECEPTOR/ANGIOTENSIN II RECEPTOR"/>
    <property type="match status" value="1"/>
</dbReference>
<sequence length="335" mass="37913">MSISAVNSYSKSSAPFVNRFFSSFDRPTYNIEILSSLASFPSLASVMDETTRDVFPKSIANQTQVWPLMVPFLTDVAMDLISLTTFFILFIPSCCLGIVTNIANLLRYVSHCLSHAMYVVIGGSTMMTALIAAERCFCVVFPLKVKTLLTHRRSVYLMLAVVGYHMAFLILVYADPGPPYDAHPQKMSFYYLALYSIPSTTCFFIVVIATIFLVITLRRNQLWRKQSTTQSGKTNDKDDKLIKTIIAICTIFLICSSVNVSIFIATIVYPPFQYVNPYFMNFILTMFGVGLTFHSFSSAVNFFFYYKMSSRFKRVFLTCFAPRLSEKSDSMATKN</sequence>
<evidence type="ECO:0000256" key="7">
    <source>
        <dbReference type="ARBA" id="ARBA00023170"/>
    </source>
</evidence>
<dbReference type="AlphaFoldDB" id="A0AAE1DVH5"/>
<evidence type="ECO:0000256" key="6">
    <source>
        <dbReference type="ARBA" id="ARBA00023136"/>
    </source>
</evidence>
<gene>
    <name evidence="10" type="ORF">RRG08_001902</name>
</gene>
<name>A0AAE1DVH5_9GAST</name>
<organism evidence="10 11">
    <name type="scientific">Elysia crispata</name>
    <name type="common">lettuce slug</name>
    <dbReference type="NCBI Taxonomy" id="231223"/>
    <lineage>
        <taxon>Eukaryota</taxon>
        <taxon>Metazoa</taxon>
        <taxon>Spiralia</taxon>
        <taxon>Lophotrochozoa</taxon>
        <taxon>Mollusca</taxon>
        <taxon>Gastropoda</taxon>
        <taxon>Heterobranchia</taxon>
        <taxon>Euthyneura</taxon>
        <taxon>Panpulmonata</taxon>
        <taxon>Sacoglossa</taxon>
        <taxon>Placobranchoidea</taxon>
        <taxon>Plakobranchidae</taxon>
        <taxon>Elysia</taxon>
    </lineage>
</organism>
<keyword evidence="11" id="KW-1185">Reference proteome</keyword>
<keyword evidence="6 9" id="KW-0472">Membrane</keyword>
<evidence type="ECO:0000256" key="9">
    <source>
        <dbReference type="SAM" id="Phobius"/>
    </source>
</evidence>
<evidence type="ECO:0000256" key="5">
    <source>
        <dbReference type="ARBA" id="ARBA00023040"/>
    </source>
</evidence>
<evidence type="ECO:0000313" key="11">
    <source>
        <dbReference type="Proteomes" id="UP001283361"/>
    </source>
</evidence>
<keyword evidence="2" id="KW-1003">Cell membrane</keyword>
<evidence type="ECO:0000256" key="3">
    <source>
        <dbReference type="ARBA" id="ARBA00022692"/>
    </source>
</evidence>
<evidence type="ECO:0000256" key="4">
    <source>
        <dbReference type="ARBA" id="ARBA00022989"/>
    </source>
</evidence>
<reference evidence="10" key="1">
    <citation type="journal article" date="2023" name="G3 (Bethesda)">
        <title>A reference genome for the long-term kleptoplast-retaining sea slug Elysia crispata morphotype clarki.</title>
        <authorList>
            <person name="Eastman K.E."/>
            <person name="Pendleton A.L."/>
            <person name="Shaikh M.A."/>
            <person name="Suttiyut T."/>
            <person name="Ogas R."/>
            <person name="Tomko P."/>
            <person name="Gavelis G."/>
            <person name="Widhalm J.R."/>
            <person name="Wisecaver J.H."/>
        </authorList>
    </citation>
    <scope>NUCLEOTIDE SEQUENCE</scope>
    <source>
        <strain evidence="10">ECLA1</strain>
    </source>
</reference>
<feature type="transmembrane region" description="Helical" evidence="9">
    <location>
        <begin position="278"/>
        <end position="304"/>
    </location>
</feature>
<dbReference type="SMART" id="SM01381">
    <property type="entry name" value="7TM_GPCR_Srsx"/>
    <property type="match status" value="1"/>
</dbReference>
<dbReference type="Gene3D" id="1.20.1070.10">
    <property type="entry name" value="Rhodopsin 7-helix transmembrane proteins"/>
    <property type="match status" value="1"/>
</dbReference>
<feature type="transmembrane region" description="Helical" evidence="9">
    <location>
        <begin position="155"/>
        <end position="174"/>
    </location>
</feature>
<feature type="transmembrane region" description="Helical" evidence="9">
    <location>
        <begin position="115"/>
        <end position="143"/>
    </location>
</feature>
<evidence type="ECO:0000313" key="10">
    <source>
        <dbReference type="EMBL" id="KAK3783870.1"/>
    </source>
</evidence>
<dbReference type="PANTHER" id="PTHR24228:SF59">
    <property type="entry name" value="NEUROPEPTIDE RECEPTOR 15"/>
    <property type="match status" value="1"/>
</dbReference>
<keyword evidence="4 9" id="KW-1133">Transmembrane helix</keyword>
<feature type="transmembrane region" description="Helical" evidence="9">
    <location>
        <begin position="80"/>
        <end position="103"/>
    </location>
</feature>
<feature type="transmembrane region" description="Helical" evidence="9">
    <location>
        <begin position="194"/>
        <end position="217"/>
    </location>
</feature>
<evidence type="ECO:0000256" key="1">
    <source>
        <dbReference type="ARBA" id="ARBA00004651"/>
    </source>
</evidence>
<protein>
    <recommendedName>
        <fullName evidence="12">G-protein coupled receptors family 1 profile domain-containing protein</fullName>
    </recommendedName>
</protein>
<dbReference type="SUPFAM" id="SSF81321">
    <property type="entry name" value="Family A G protein-coupled receptor-like"/>
    <property type="match status" value="1"/>
</dbReference>
<comment type="subcellular location">
    <subcellularLocation>
        <location evidence="1">Cell membrane</location>
        <topology evidence="1">Multi-pass membrane protein</topology>
    </subcellularLocation>
</comment>
<evidence type="ECO:0000256" key="2">
    <source>
        <dbReference type="ARBA" id="ARBA00022475"/>
    </source>
</evidence>
<proteinExistence type="predicted"/>
<keyword evidence="7" id="KW-0675">Receptor</keyword>
<dbReference type="GO" id="GO:0004930">
    <property type="term" value="F:G protein-coupled receptor activity"/>
    <property type="evidence" value="ECO:0007669"/>
    <property type="project" value="UniProtKB-KW"/>
</dbReference>